<dbReference type="PANTHER" id="PTHR47505:SF1">
    <property type="entry name" value="DNA UTILIZATION PROTEIN YHGH"/>
    <property type="match status" value="1"/>
</dbReference>
<dbReference type="InterPro" id="IPR051910">
    <property type="entry name" value="ComF/GntX_DNA_util-trans"/>
</dbReference>
<reference evidence="3 4" key="1">
    <citation type="submission" date="2020-04" db="EMBL/GenBank/DDBJ databases">
        <authorList>
            <person name="De Canck E."/>
        </authorList>
    </citation>
    <scope>NUCLEOTIDE SEQUENCE [LARGE SCALE GENOMIC DNA]</scope>
    <source>
        <strain evidence="3 4">LMG 3458</strain>
    </source>
</reference>
<dbReference type="Gene3D" id="3.40.50.2020">
    <property type="match status" value="1"/>
</dbReference>
<gene>
    <name evidence="3" type="ORF">LMG3458_01291</name>
</gene>
<dbReference type="CDD" id="cd06223">
    <property type="entry name" value="PRTases_typeI"/>
    <property type="match status" value="1"/>
</dbReference>
<dbReference type="Proteomes" id="UP000494111">
    <property type="component" value="Unassembled WGS sequence"/>
</dbReference>
<organism evidence="3 4">
    <name type="scientific">Achromobacter deleyi</name>
    <dbReference type="NCBI Taxonomy" id="1353891"/>
    <lineage>
        <taxon>Bacteria</taxon>
        <taxon>Pseudomonadati</taxon>
        <taxon>Pseudomonadota</taxon>
        <taxon>Betaproteobacteria</taxon>
        <taxon>Burkholderiales</taxon>
        <taxon>Alcaligenaceae</taxon>
        <taxon>Achromobacter</taxon>
    </lineage>
</organism>
<dbReference type="AlphaFoldDB" id="A0A6S6ZDG8"/>
<sequence>MPRAFARTIAAFDYEPPADALVSQLKTQLRLSAAPVLAHLLAQAVRRHEALPPGLLLVPVPASRASLRRRGMNPAAEIARGLAAQLMLPLACTALRRRRETPRQTALGRHARVRGATGAFHCVRNLAGRHVGLVDDVMTTGSTVHAAAKALRAAGAVSVTVLVAARTPRAPG</sequence>
<protein>
    <recommendedName>
        <fullName evidence="2">Phosphoribosyltransferase domain-containing protein</fullName>
    </recommendedName>
</protein>
<evidence type="ECO:0000256" key="1">
    <source>
        <dbReference type="ARBA" id="ARBA00008007"/>
    </source>
</evidence>
<dbReference type="InterPro" id="IPR000836">
    <property type="entry name" value="PRTase_dom"/>
</dbReference>
<name>A0A6S6ZDG8_9BURK</name>
<accession>A0A6S6ZDG8</accession>
<proteinExistence type="inferred from homology"/>
<evidence type="ECO:0000259" key="2">
    <source>
        <dbReference type="Pfam" id="PF00156"/>
    </source>
</evidence>
<dbReference type="InterPro" id="IPR029057">
    <property type="entry name" value="PRTase-like"/>
</dbReference>
<dbReference type="SUPFAM" id="SSF53271">
    <property type="entry name" value="PRTase-like"/>
    <property type="match status" value="1"/>
</dbReference>
<comment type="similarity">
    <text evidence="1">Belongs to the ComF/GntX family.</text>
</comment>
<evidence type="ECO:0000313" key="3">
    <source>
        <dbReference type="EMBL" id="CAB3674744.1"/>
    </source>
</evidence>
<dbReference type="Pfam" id="PF00156">
    <property type="entry name" value="Pribosyltran"/>
    <property type="match status" value="1"/>
</dbReference>
<dbReference type="PANTHER" id="PTHR47505">
    <property type="entry name" value="DNA UTILIZATION PROTEIN YHGH"/>
    <property type="match status" value="1"/>
</dbReference>
<evidence type="ECO:0000313" key="4">
    <source>
        <dbReference type="Proteomes" id="UP000494111"/>
    </source>
</evidence>
<dbReference type="EMBL" id="CADIJO010000003">
    <property type="protein sequence ID" value="CAB3674744.1"/>
    <property type="molecule type" value="Genomic_DNA"/>
</dbReference>
<feature type="domain" description="Phosphoribosyltransferase" evidence="2">
    <location>
        <begin position="76"/>
        <end position="166"/>
    </location>
</feature>